<protein>
    <submittedName>
        <fullName evidence="1">Uncharacterized protein</fullName>
    </submittedName>
</protein>
<organism evidence="1 2">
    <name type="scientific">Cronobacter malonaticus</name>
    <dbReference type="NCBI Taxonomy" id="413503"/>
    <lineage>
        <taxon>Bacteria</taxon>
        <taxon>Pseudomonadati</taxon>
        <taxon>Pseudomonadota</taxon>
        <taxon>Gammaproteobacteria</taxon>
        <taxon>Enterobacterales</taxon>
        <taxon>Enterobacteriaceae</taxon>
        <taxon>Cronobacter</taxon>
    </lineage>
</organism>
<dbReference type="Proteomes" id="UP000285793">
    <property type="component" value="Unassembled WGS sequence"/>
</dbReference>
<sequence length="59" mass="7279">MLNALPTFNKLFPKRCSFLRRFRALFYCLFVQLYCRFKQAQANRRYDFARHVPKSEIQE</sequence>
<dbReference type="AlphaFoldDB" id="A0A423XTA3"/>
<accession>A0A423XTA3</accession>
<proteinExistence type="predicted"/>
<evidence type="ECO:0000313" key="1">
    <source>
        <dbReference type="EMBL" id="ROW59762.1"/>
    </source>
</evidence>
<gene>
    <name evidence="1" type="ORF">C3E80_15370</name>
</gene>
<name>A0A423XTA3_9ENTR</name>
<dbReference type="EMBL" id="PQJL01000016">
    <property type="protein sequence ID" value="ROW59762.1"/>
    <property type="molecule type" value="Genomic_DNA"/>
</dbReference>
<evidence type="ECO:0000313" key="2">
    <source>
        <dbReference type="Proteomes" id="UP000285793"/>
    </source>
</evidence>
<comment type="caution">
    <text evidence="1">The sequence shown here is derived from an EMBL/GenBank/DDBJ whole genome shotgun (WGS) entry which is preliminary data.</text>
</comment>
<reference evidence="1 2" key="1">
    <citation type="journal article" date="2018" name="Front. Microbiol.">
        <title>An Investigation of an Acute Gastroenteritis Outbreak: Cronobacter sakazakii, a Potential Cause of Food-Borne Illness.</title>
        <authorList>
            <person name="Yong W."/>
            <person name="Guo B."/>
            <person name="Shi X."/>
            <person name="Cheng T."/>
            <person name="Chen M."/>
            <person name="Jiang X."/>
            <person name="Ye Y."/>
            <person name="Wang J."/>
            <person name="Xie G."/>
            <person name="Ding J."/>
        </authorList>
    </citation>
    <scope>NUCLEOTIDE SEQUENCE [LARGE SCALE GENOMIC DNA]</scope>
    <source>
        <strain evidence="1 2">S1</strain>
    </source>
</reference>